<name>A0A1H6LC92_9GAMM</name>
<protein>
    <submittedName>
        <fullName evidence="1">Uncharacterized protein</fullName>
    </submittedName>
</protein>
<reference evidence="2" key="1">
    <citation type="submission" date="2016-06" db="EMBL/GenBank/DDBJ databases">
        <authorList>
            <person name="Petersen J."/>
            <person name="Sayavedra L."/>
        </authorList>
    </citation>
    <scope>NUCLEOTIDE SEQUENCE [LARGE SCALE GENOMIC DNA]</scope>
    <source>
        <strain evidence="2">BazSymB</strain>
    </source>
</reference>
<dbReference type="Proteomes" id="UP000198559">
    <property type="component" value="Unassembled WGS sequence"/>
</dbReference>
<organism evidence="1 2">
    <name type="scientific">Bathymodiolus azoricus thioautotrophic gill symbiont</name>
    <dbReference type="NCBI Taxonomy" id="235205"/>
    <lineage>
        <taxon>Bacteria</taxon>
        <taxon>Pseudomonadati</taxon>
        <taxon>Pseudomonadota</taxon>
        <taxon>Gammaproteobacteria</taxon>
        <taxon>sulfur-oxidizing symbionts</taxon>
    </lineage>
</organism>
<accession>A0A1H6LC92</accession>
<proteinExistence type="predicted"/>
<dbReference type="EMBL" id="CVUD02000164">
    <property type="protein sequence ID" value="SEH83636.1"/>
    <property type="molecule type" value="Genomic_DNA"/>
</dbReference>
<evidence type="ECO:0000313" key="2">
    <source>
        <dbReference type="Proteomes" id="UP000198559"/>
    </source>
</evidence>
<evidence type="ECO:0000313" key="1">
    <source>
        <dbReference type="EMBL" id="SEH83636.1"/>
    </source>
</evidence>
<gene>
    <name evidence="1" type="ORF">BAZSYMB_SCAFFOLD00080_3</name>
</gene>
<dbReference type="AlphaFoldDB" id="A0A1H6LC92"/>
<sequence length="63" mass="6755">MPSPIANLVSTCVAYNVSGILSMSMASDEPSEFASPSFKPFNTSPTRLDSSVCLVIIFKSPFH</sequence>